<organism evidence="6 7">
    <name type="scientific">Roseivivax halodurans JCM 10272</name>
    <dbReference type="NCBI Taxonomy" id="1449350"/>
    <lineage>
        <taxon>Bacteria</taxon>
        <taxon>Pseudomonadati</taxon>
        <taxon>Pseudomonadota</taxon>
        <taxon>Alphaproteobacteria</taxon>
        <taxon>Rhodobacterales</taxon>
        <taxon>Roseobacteraceae</taxon>
        <taxon>Roseivivax</taxon>
    </lineage>
</organism>
<sequence>MAKSARNDLKIYDDVAAKWWSDEIRWVRTLKNLVPGRLAFFDRHIDWQGKRVLDLGCAGGFMAEPLARRGAIVTGLDPATAAIDAARSHAAQEDLEITYEVGAGEDMPYADASFDAVVCVDVLEHVRDRARVLSETARILRQGGLFLFDTINRNWIARFGAITMAEDVIGILPKGTHDPEMFIRPDELRAELERAGLEPGPFTGLGPRGITRRGDPTFGPLPVQTVQYMGLASREAR</sequence>
<dbReference type="AlphaFoldDB" id="X7EH85"/>
<comment type="caution">
    <text evidence="6">The sequence shown here is derived from an EMBL/GenBank/DDBJ whole genome shotgun (WGS) entry which is preliminary data.</text>
</comment>
<keyword evidence="3" id="KW-0831">Ubiquinone biosynthesis</keyword>
<protein>
    <submittedName>
        <fullName evidence="6">3-demethylubiquinone-9 3-methyltransferase</fullName>
    </submittedName>
</protein>
<dbReference type="PANTHER" id="PTHR43464">
    <property type="entry name" value="METHYLTRANSFERASE"/>
    <property type="match status" value="1"/>
</dbReference>
<dbReference type="InterPro" id="IPR029063">
    <property type="entry name" value="SAM-dependent_MTases_sf"/>
</dbReference>
<keyword evidence="7" id="KW-1185">Reference proteome</keyword>
<dbReference type="EMBL" id="JALZ01000010">
    <property type="protein sequence ID" value="ETX14571.1"/>
    <property type="molecule type" value="Genomic_DNA"/>
</dbReference>
<feature type="domain" description="Methyltransferase type 11" evidence="5">
    <location>
        <begin position="53"/>
        <end position="148"/>
    </location>
</feature>
<dbReference type="SUPFAM" id="SSF53335">
    <property type="entry name" value="S-adenosyl-L-methionine-dependent methyltransferases"/>
    <property type="match status" value="1"/>
</dbReference>
<dbReference type="PANTHER" id="PTHR43464:SF19">
    <property type="entry name" value="UBIQUINONE BIOSYNTHESIS O-METHYLTRANSFERASE, MITOCHONDRIAL"/>
    <property type="match status" value="1"/>
</dbReference>
<dbReference type="Pfam" id="PF08241">
    <property type="entry name" value="Methyltransf_11"/>
    <property type="match status" value="1"/>
</dbReference>
<evidence type="ECO:0000256" key="1">
    <source>
        <dbReference type="ARBA" id="ARBA00022603"/>
    </source>
</evidence>
<name>X7EH85_9RHOB</name>
<evidence type="ECO:0000313" key="6">
    <source>
        <dbReference type="EMBL" id="ETX14571.1"/>
    </source>
</evidence>
<gene>
    <name evidence="6" type="ORF">OCH239_03160</name>
</gene>
<dbReference type="Proteomes" id="UP000022447">
    <property type="component" value="Unassembled WGS sequence"/>
</dbReference>
<dbReference type="OrthoDB" id="9801538at2"/>
<evidence type="ECO:0000259" key="5">
    <source>
        <dbReference type="Pfam" id="PF08241"/>
    </source>
</evidence>
<keyword evidence="6" id="KW-0830">Ubiquinone</keyword>
<dbReference type="GO" id="GO:0061542">
    <property type="term" value="F:3-demethylubiquinol 3-O-methyltransferase activity"/>
    <property type="evidence" value="ECO:0007669"/>
    <property type="project" value="InterPro"/>
</dbReference>
<dbReference type="InterPro" id="IPR010233">
    <property type="entry name" value="UbiG_MeTrfase"/>
</dbReference>
<reference evidence="6 7" key="1">
    <citation type="submission" date="2014-01" db="EMBL/GenBank/DDBJ databases">
        <title>Roseivivax halodurans JCM 10272 Genome Sequencing.</title>
        <authorList>
            <person name="Lai Q."/>
            <person name="Li G."/>
            <person name="Shao Z."/>
        </authorList>
    </citation>
    <scope>NUCLEOTIDE SEQUENCE [LARGE SCALE GENOMIC DNA]</scope>
    <source>
        <strain evidence="6 7">JCM 10272</strain>
    </source>
</reference>
<evidence type="ECO:0000256" key="4">
    <source>
        <dbReference type="ARBA" id="ARBA00022691"/>
    </source>
</evidence>
<dbReference type="NCBIfam" id="TIGR01983">
    <property type="entry name" value="UbiG"/>
    <property type="match status" value="1"/>
</dbReference>
<evidence type="ECO:0000256" key="3">
    <source>
        <dbReference type="ARBA" id="ARBA00022688"/>
    </source>
</evidence>
<keyword evidence="2 6" id="KW-0808">Transferase</keyword>
<dbReference type="PATRIC" id="fig|1449350.3.peg.2387"/>
<dbReference type="Gene3D" id="3.40.50.150">
    <property type="entry name" value="Vaccinia Virus protein VP39"/>
    <property type="match status" value="1"/>
</dbReference>
<dbReference type="RefSeq" id="WP_037262619.1">
    <property type="nucleotide sequence ID" value="NZ_JALZ01000010.1"/>
</dbReference>
<evidence type="ECO:0000256" key="2">
    <source>
        <dbReference type="ARBA" id="ARBA00022679"/>
    </source>
</evidence>
<dbReference type="GO" id="GO:0032259">
    <property type="term" value="P:methylation"/>
    <property type="evidence" value="ECO:0007669"/>
    <property type="project" value="UniProtKB-KW"/>
</dbReference>
<dbReference type="GO" id="GO:0010420">
    <property type="term" value="F:polyprenyldihydroxybenzoate methyltransferase activity"/>
    <property type="evidence" value="ECO:0007669"/>
    <property type="project" value="InterPro"/>
</dbReference>
<dbReference type="eggNOG" id="COG2227">
    <property type="taxonomic scope" value="Bacteria"/>
</dbReference>
<evidence type="ECO:0000313" key="7">
    <source>
        <dbReference type="Proteomes" id="UP000022447"/>
    </source>
</evidence>
<proteinExistence type="predicted"/>
<dbReference type="CDD" id="cd02440">
    <property type="entry name" value="AdoMet_MTases"/>
    <property type="match status" value="1"/>
</dbReference>
<keyword evidence="1 6" id="KW-0489">Methyltransferase</keyword>
<dbReference type="InterPro" id="IPR013216">
    <property type="entry name" value="Methyltransf_11"/>
</dbReference>
<dbReference type="STRING" id="1449350.OCH239_03160"/>
<accession>X7EH85</accession>
<keyword evidence="4" id="KW-0949">S-adenosyl-L-methionine</keyword>